<name>A0ABY1WZ98_9HYPH</name>
<reference evidence="1 2" key="1">
    <citation type="submission" date="2019-02" db="EMBL/GenBank/DDBJ databases">
        <title>The genomic architecture of introgression among sibling species of bacteria.</title>
        <authorList>
            <person name="Cavassim M.I.A."/>
            <person name="Moeskjaer S."/>
            <person name="Moslemi C."/>
            <person name="Fields B."/>
            <person name="Bachmann A."/>
            <person name="Vilhjalmsson B."/>
            <person name="Schierup M.H."/>
            <person name="Young J.P.W."/>
            <person name="Andersen S.U."/>
        </authorList>
    </citation>
    <scope>NUCLEOTIDE SEQUENCE [LARGE SCALE GENOMIC DNA]</scope>
    <source>
        <strain evidence="1 2">SM141A</strain>
    </source>
</reference>
<proteinExistence type="predicted"/>
<gene>
    <name evidence="1" type="ORF">ELH98_31055</name>
</gene>
<dbReference type="Proteomes" id="UP000291659">
    <property type="component" value="Unassembled WGS sequence"/>
</dbReference>
<evidence type="ECO:0000313" key="2">
    <source>
        <dbReference type="Proteomes" id="UP000291659"/>
    </source>
</evidence>
<evidence type="ECO:0000313" key="1">
    <source>
        <dbReference type="EMBL" id="TAX66344.1"/>
    </source>
</evidence>
<sequence>MSGPHIEVLAAFNKSPHGPNVLLSTDPFVPAPTDFFDLSYASMIAYASDGAVAALRHWLKINLMLALCCIKN</sequence>
<comment type="caution">
    <text evidence="1">The sequence shown here is derived from an EMBL/GenBank/DDBJ whole genome shotgun (WGS) entry which is preliminary data.</text>
</comment>
<organism evidence="1 2">
    <name type="scientific">Rhizobium ruizarguesonis</name>
    <dbReference type="NCBI Taxonomy" id="2081791"/>
    <lineage>
        <taxon>Bacteria</taxon>
        <taxon>Pseudomonadati</taxon>
        <taxon>Pseudomonadota</taxon>
        <taxon>Alphaproteobacteria</taxon>
        <taxon>Hyphomicrobiales</taxon>
        <taxon>Rhizobiaceae</taxon>
        <taxon>Rhizobium/Agrobacterium group</taxon>
        <taxon>Rhizobium</taxon>
    </lineage>
</organism>
<accession>A0ABY1WZ98</accession>
<keyword evidence="2" id="KW-1185">Reference proteome</keyword>
<dbReference type="EMBL" id="SIOX01000009">
    <property type="protein sequence ID" value="TAX66344.1"/>
    <property type="molecule type" value="Genomic_DNA"/>
</dbReference>
<protein>
    <submittedName>
        <fullName evidence="1">Uncharacterized protein</fullName>
    </submittedName>
</protein>